<dbReference type="PANTHER" id="PTHR46196">
    <property type="entry name" value="TRANSCRIPTION FACTOR BHLH155-LIKE ISOFORM X1-RELATED"/>
    <property type="match status" value="1"/>
</dbReference>
<feature type="region of interest" description="Disordered" evidence="5">
    <location>
        <begin position="464"/>
        <end position="494"/>
    </location>
</feature>
<evidence type="ECO:0000313" key="7">
    <source>
        <dbReference type="EMBL" id="KAK9716701.1"/>
    </source>
</evidence>
<dbReference type="PANTHER" id="PTHR46196:SF2">
    <property type="entry name" value="TRANSCRIPTION FACTOR BHLH157"/>
    <property type="match status" value="1"/>
</dbReference>
<keyword evidence="2" id="KW-0805">Transcription regulation</keyword>
<dbReference type="EMBL" id="JBDFQZ010000006">
    <property type="protein sequence ID" value="KAK9716699.1"/>
    <property type="molecule type" value="Genomic_DNA"/>
</dbReference>
<dbReference type="PROSITE" id="PS50888">
    <property type="entry name" value="BHLH"/>
    <property type="match status" value="1"/>
</dbReference>
<proteinExistence type="predicted"/>
<dbReference type="Pfam" id="PF14215">
    <property type="entry name" value="bHLH-MYC_N"/>
    <property type="match status" value="1"/>
</dbReference>
<evidence type="ECO:0000256" key="1">
    <source>
        <dbReference type="ARBA" id="ARBA00004123"/>
    </source>
</evidence>
<dbReference type="InterPro" id="IPR011598">
    <property type="entry name" value="bHLH_dom"/>
</dbReference>
<gene>
    <name evidence="7" type="ORF">RND81_06G251500</name>
</gene>
<dbReference type="GO" id="GO:0003700">
    <property type="term" value="F:DNA-binding transcription factor activity"/>
    <property type="evidence" value="ECO:0007669"/>
    <property type="project" value="InterPro"/>
</dbReference>
<evidence type="ECO:0000256" key="5">
    <source>
        <dbReference type="SAM" id="MobiDB-lite"/>
    </source>
</evidence>
<dbReference type="SUPFAM" id="SSF47459">
    <property type="entry name" value="HLH, helix-loop-helix DNA-binding domain"/>
    <property type="match status" value="1"/>
</dbReference>
<protein>
    <recommendedName>
        <fullName evidence="6">BHLH domain-containing protein</fullName>
    </recommendedName>
</protein>
<accession>A0AAW1KAN2</accession>
<comment type="caution">
    <text evidence="7">The sequence shown here is derived from an EMBL/GenBank/DDBJ whole genome shotgun (WGS) entry which is preliminary data.</text>
</comment>
<evidence type="ECO:0000259" key="6">
    <source>
        <dbReference type="PROSITE" id="PS50888"/>
    </source>
</evidence>
<dbReference type="InterPro" id="IPR043561">
    <property type="entry name" value="LHW-like"/>
</dbReference>
<feature type="compositionally biased region" description="Basic and acidic residues" evidence="5">
    <location>
        <begin position="481"/>
        <end position="494"/>
    </location>
</feature>
<keyword evidence="3" id="KW-0804">Transcription</keyword>
<comment type="subcellular location">
    <subcellularLocation>
        <location evidence="1">Nucleus</location>
    </subcellularLocation>
</comment>
<keyword evidence="4" id="KW-0539">Nucleus</keyword>
<dbReference type="Pfam" id="PF23176">
    <property type="entry name" value="bHLH_LHW"/>
    <property type="match status" value="1"/>
</dbReference>
<keyword evidence="8" id="KW-1185">Reference proteome</keyword>
<name>A0AAW1KAN2_SAPOF</name>
<sequence>MVNEATKNTLHTLCTTLGWSYAVFWGFDPHNLMSLTMEDAYCEEHAAGVVGSMLLQVHQLGHGVIGAAAVDGKHRWMSAHAISWDISEFGLQFASGIKTIVVVPVELRGVLQLGSIQEISETRELTDQVRMCFQETVGVVPRGSGSSSFISDAADQYELFTSMSPSQNFNFGDVSTVDDVGSSSVFNWLDVQLRPYTENLTHDNGNGESLIQPGFASLVENTQDLFDDQFEVADLPPSSFDEFQINDLTQWLADSSELCVSSLDAMLSDETPHNLGVDGISSVLSDGFSNAQRKEPACSFKSCLSNTSHRCGEVETFAVNANNDKLLAECEVENLVGSVGRMNNISERTSDTVAAPRKGLFSELGLEHLLKDEWGVSSSCSSKLCNDQWPPSKKRKVEGYEMINNYSQRTDSLWGPKLMQHPCISGQIKDFSSLKQCMPKVQPGLSVAESYGMDAKSCISAGNSLSRKLDEPSKPLKKRAKPGESKRPRPKDRQQIAERINELRDLIPNATKLSIDALLGRTIKHMDYLQNLTKHAEKVKQVHEPKLIGQGNGLIQKSGGRGATWAFEVGGSDILCPIVVEDLGHPGHMLIEMLCEEREYFLEMADTIKGFGLTILKGIMEERSGKIWAQFTVEAKKGVERVQVFMSLMQLFHGPTSNEIIEPEKYMNGVSTTTLWGKYQQHGVPISI</sequence>
<evidence type="ECO:0000256" key="3">
    <source>
        <dbReference type="ARBA" id="ARBA00023163"/>
    </source>
</evidence>
<dbReference type="GO" id="GO:0046983">
    <property type="term" value="F:protein dimerization activity"/>
    <property type="evidence" value="ECO:0007669"/>
    <property type="project" value="InterPro"/>
</dbReference>
<reference evidence="7 8" key="1">
    <citation type="submission" date="2024-03" db="EMBL/GenBank/DDBJ databases">
        <title>WGS assembly of Saponaria officinalis var. Norfolk2.</title>
        <authorList>
            <person name="Jenkins J."/>
            <person name="Shu S."/>
            <person name="Grimwood J."/>
            <person name="Barry K."/>
            <person name="Goodstein D."/>
            <person name="Schmutz J."/>
            <person name="Leebens-Mack J."/>
            <person name="Osbourn A."/>
        </authorList>
    </citation>
    <scope>NUCLEOTIDE SEQUENCE [LARGE SCALE GENOMIC DNA]</scope>
    <source>
        <strain evidence="8">cv. Norfolk2</strain>
        <strain evidence="7">JIC</strain>
        <tissue evidence="7">Leaf</tissue>
    </source>
</reference>
<organism evidence="7 8">
    <name type="scientific">Saponaria officinalis</name>
    <name type="common">Common soapwort</name>
    <name type="synonym">Lychnis saponaria</name>
    <dbReference type="NCBI Taxonomy" id="3572"/>
    <lineage>
        <taxon>Eukaryota</taxon>
        <taxon>Viridiplantae</taxon>
        <taxon>Streptophyta</taxon>
        <taxon>Embryophyta</taxon>
        <taxon>Tracheophyta</taxon>
        <taxon>Spermatophyta</taxon>
        <taxon>Magnoliopsida</taxon>
        <taxon>eudicotyledons</taxon>
        <taxon>Gunneridae</taxon>
        <taxon>Pentapetalae</taxon>
        <taxon>Caryophyllales</taxon>
        <taxon>Caryophyllaceae</taxon>
        <taxon>Caryophylleae</taxon>
        <taxon>Saponaria</taxon>
    </lineage>
</organism>
<evidence type="ECO:0000313" key="8">
    <source>
        <dbReference type="Proteomes" id="UP001443914"/>
    </source>
</evidence>
<dbReference type="EMBL" id="JBDFQZ010000006">
    <property type="protein sequence ID" value="KAK9716701.1"/>
    <property type="molecule type" value="Genomic_DNA"/>
</dbReference>
<dbReference type="InterPro" id="IPR025610">
    <property type="entry name" value="MYC/MYB_N"/>
</dbReference>
<dbReference type="EMBL" id="JBDFQZ010000006">
    <property type="protein sequence ID" value="KAK9716700.1"/>
    <property type="molecule type" value="Genomic_DNA"/>
</dbReference>
<dbReference type="Proteomes" id="UP001443914">
    <property type="component" value="Unassembled WGS sequence"/>
</dbReference>
<dbReference type="InterPro" id="IPR036638">
    <property type="entry name" value="HLH_DNA-bd_sf"/>
</dbReference>
<dbReference type="GO" id="GO:0005634">
    <property type="term" value="C:nucleus"/>
    <property type="evidence" value="ECO:0007669"/>
    <property type="project" value="UniProtKB-SubCell"/>
</dbReference>
<dbReference type="AlphaFoldDB" id="A0AAW1KAN2"/>
<evidence type="ECO:0000256" key="4">
    <source>
        <dbReference type="ARBA" id="ARBA00023242"/>
    </source>
</evidence>
<evidence type="ECO:0000256" key="2">
    <source>
        <dbReference type="ARBA" id="ARBA00023015"/>
    </source>
</evidence>
<feature type="domain" description="BHLH" evidence="6">
    <location>
        <begin position="480"/>
        <end position="529"/>
    </location>
</feature>